<sequence>MEFTWQGQPVTLQGEPGPVSNAVSLLQFQALLHSDTVAGVFTLTTTVPEPSLSATPQPEFPPHLPPSITSVLQRFTSIFMPPTGLPPHRSIDHRIPLME</sequence>
<accession>A0A392REB5</accession>
<feature type="non-terminal residue" evidence="1">
    <location>
        <position position="99"/>
    </location>
</feature>
<dbReference type="Proteomes" id="UP000265520">
    <property type="component" value="Unassembled WGS sequence"/>
</dbReference>
<comment type="caution">
    <text evidence="1">The sequence shown here is derived from an EMBL/GenBank/DDBJ whole genome shotgun (WGS) entry which is preliminary data.</text>
</comment>
<organism evidence="1 2">
    <name type="scientific">Trifolium medium</name>
    <dbReference type="NCBI Taxonomy" id="97028"/>
    <lineage>
        <taxon>Eukaryota</taxon>
        <taxon>Viridiplantae</taxon>
        <taxon>Streptophyta</taxon>
        <taxon>Embryophyta</taxon>
        <taxon>Tracheophyta</taxon>
        <taxon>Spermatophyta</taxon>
        <taxon>Magnoliopsida</taxon>
        <taxon>eudicotyledons</taxon>
        <taxon>Gunneridae</taxon>
        <taxon>Pentapetalae</taxon>
        <taxon>rosids</taxon>
        <taxon>fabids</taxon>
        <taxon>Fabales</taxon>
        <taxon>Fabaceae</taxon>
        <taxon>Papilionoideae</taxon>
        <taxon>50 kb inversion clade</taxon>
        <taxon>NPAAA clade</taxon>
        <taxon>Hologalegina</taxon>
        <taxon>IRL clade</taxon>
        <taxon>Trifolieae</taxon>
        <taxon>Trifolium</taxon>
    </lineage>
</organism>
<protein>
    <submittedName>
        <fullName evidence="1">Retrotransposon protein putative unclassified</fullName>
    </submittedName>
</protein>
<evidence type="ECO:0000313" key="2">
    <source>
        <dbReference type="Proteomes" id="UP000265520"/>
    </source>
</evidence>
<reference evidence="1 2" key="1">
    <citation type="journal article" date="2018" name="Front. Plant Sci.">
        <title>Red Clover (Trifolium pratense) and Zigzag Clover (T. medium) - A Picture of Genomic Similarities and Differences.</title>
        <authorList>
            <person name="Dluhosova J."/>
            <person name="Istvanek J."/>
            <person name="Nedelnik J."/>
            <person name="Repkova J."/>
        </authorList>
    </citation>
    <scope>NUCLEOTIDE SEQUENCE [LARGE SCALE GENOMIC DNA]</scope>
    <source>
        <strain evidence="2">cv. 10/8</strain>
        <tissue evidence="1">Leaf</tissue>
    </source>
</reference>
<dbReference type="EMBL" id="LXQA010210756">
    <property type="protein sequence ID" value="MCI34120.1"/>
    <property type="molecule type" value="Genomic_DNA"/>
</dbReference>
<evidence type="ECO:0000313" key="1">
    <source>
        <dbReference type="EMBL" id="MCI34120.1"/>
    </source>
</evidence>
<proteinExistence type="predicted"/>
<keyword evidence="2" id="KW-1185">Reference proteome</keyword>
<name>A0A392REB5_9FABA</name>
<dbReference type="AlphaFoldDB" id="A0A392REB5"/>